<proteinExistence type="predicted"/>
<dbReference type="InterPro" id="IPR036242">
    <property type="entry name" value="Agglutinin_dom_sf"/>
</dbReference>
<dbReference type="SUPFAM" id="SSF50382">
    <property type="entry name" value="Agglutinin"/>
    <property type="match status" value="2"/>
</dbReference>
<dbReference type="Pfam" id="PF07468">
    <property type="entry name" value="Agglutinin"/>
    <property type="match status" value="1"/>
</dbReference>
<name>A0A8X9A3W1_SALSN</name>
<dbReference type="CDD" id="cd20216">
    <property type="entry name" value="PFM_HFR-2-like"/>
    <property type="match status" value="1"/>
</dbReference>
<dbReference type="InterPro" id="IPR008998">
    <property type="entry name" value="Agglutinin"/>
</dbReference>
<reference evidence="2" key="1">
    <citation type="submission" date="2018-01" db="EMBL/GenBank/DDBJ databases">
        <authorList>
            <person name="Mao J.F."/>
        </authorList>
    </citation>
    <scope>NUCLEOTIDE SEQUENCE</scope>
    <source>
        <strain evidence="2">Huo1</strain>
        <tissue evidence="2">Leaf</tissue>
    </source>
</reference>
<dbReference type="PANTHER" id="PTHR39244">
    <property type="entry name" value="NATTERIN-4"/>
    <property type="match status" value="1"/>
</dbReference>
<dbReference type="PANTHER" id="PTHR39244:SF5">
    <property type="entry name" value="NATTERIN-3-LIKE"/>
    <property type="match status" value="1"/>
</dbReference>
<feature type="domain" description="Agglutinin" evidence="1">
    <location>
        <begin position="35"/>
        <end position="117"/>
    </location>
</feature>
<dbReference type="EMBL" id="PNBA02000004">
    <property type="protein sequence ID" value="KAG6425879.1"/>
    <property type="molecule type" value="Genomic_DNA"/>
</dbReference>
<organism evidence="2">
    <name type="scientific">Salvia splendens</name>
    <name type="common">Scarlet sage</name>
    <dbReference type="NCBI Taxonomy" id="180675"/>
    <lineage>
        <taxon>Eukaryota</taxon>
        <taxon>Viridiplantae</taxon>
        <taxon>Streptophyta</taxon>
        <taxon>Embryophyta</taxon>
        <taxon>Tracheophyta</taxon>
        <taxon>Spermatophyta</taxon>
        <taxon>Magnoliopsida</taxon>
        <taxon>eudicotyledons</taxon>
        <taxon>Gunneridae</taxon>
        <taxon>Pentapetalae</taxon>
        <taxon>asterids</taxon>
        <taxon>lamiids</taxon>
        <taxon>Lamiales</taxon>
        <taxon>Lamiaceae</taxon>
        <taxon>Nepetoideae</taxon>
        <taxon>Mentheae</taxon>
        <taxon>Salviinae</taxon>
        <taxon>Salvia</taxon>
        <taxon>Salvia subgen. Calosphace</taxon>
        <taxon>core Calosphace</taxon>
    </lineage>
</organism>
<evidence type="ECO:0000259" key="1">
    <source>
        <dbReference type="Pfam" id="PF07468"/>
    </source>
</evidence>
<dbReference type="Gene3D" id="2.170.15.10">
    <property type="entry name" value="Proaerolysin, chain A, domain 3"/>
    <property type="match status" value="1"/>
</dbReference>
<sequence>MATIILPRSIVIKSKTYSEKGNAYFKADGASVLIGEEDIFSTLVKIESEMATINEKYVNLRFGYFNRYWQQQSGDSNFIVAESDQPQEDVTQPSCTLFEPVKVDDNGAFYLRHVQSGGRVLVDSLTMGFYVDEKGGDDEKAYLTFVDWSTLVKLPPNVSLKGDNGKYLRTNETVLEFESEDRNKQDSSFIVEVQPDGHVEIGQGQALSTRSYWNVSRFPTHFGLITVNPQSVALPERYMFWPIKIDETSIAFRSVFYPHFCCRRVRNIISGELDNSLSASADSITKEAIMEVQESLLSRKIYNVRYQMEYARIFNEVPFVAGTTSLSNPNEGVATVQASITYTDEKSYSFSRSLSLTGGVSSSIEAGVPFITSASITVSYEINGTFEWGETTTTSTSVTATGTVPVPGKSTVIVDYVGTRGTCNIPYSYTQQDTSSVDGKIVNTILYDGIYSGVSYYNFSFSIREIKSL</sequence>
<dbReference type="Gene3D" id="2.80.10.50">
    <property type="match status" value="2"/>
</dbReference>
<dbReference type="Proteomes" id="UP000298416">
    <property type="component" value="Unassembled WGS sequence"/>
</dbReference>
<protein>
    <recommendedName>
        <fullName evidence="1">Agglutinin domain-containing protein</fullName>
    </recommendedName>
</protein>
<dbReference type="OrthoDB" id="4948898at2759"/>
<gene>
    <name evidence="2" type="ORF">SASPL_110087</name>
</gene>
<comment type="caution">
    <text evidence="2">The sequence shown here is derived from an EMBL/GenBank/DDBJ whole genome shotgun (WGS) entry which is preliminary data.</text>
</comment>
<accession>A0A8X9A3W1</accession>
<keyword evidence="3" id="KW-1185">Reference proteome</keyword>
<evidence type="ECO:0000313" key="2">
    <source>
        <dbReference type="EMBL" id="KAG6425879.1"/>
    </source>
</evidence>
<reference evidence="2" key="2">
    <citation type="submission" date="2020-08" db="EMBL/GenBank/DDBJ databases">
        <title>Plant Genome Project.</title>
        <authorList>
            <person name="Zhang R.-G."/>
        </authorList>
    </citation>
    <scope>NUCLEOTIDE SEQUENCE</scope>
    <source>
        <strain evidence="2">Huo1</strain>
        <tissue evidence="2">Leaf</tissue>
    </source>
</reference>
<dbReference type="InterPro" id="IPR053237">
    <property type="entry name" value="Natterin_C"/>
</dbReference>
<dbReference type="AlphaFoldDB" id="A0A8X9A3W1"/>
<dbReference type="SUPFAM" id="SSF56973">
    <property type="entry name" value="Aerolisin/ETX pore-forming domain"/>
    <property type="match status" value="1"/>
</dbReference>
<evidence type="ECO:0000313" key="3">
    <source>
        <dbReference type="Proteomes" id="UP000298416"/>
    </source>
</evidence>